<evidence type="ECO:0000256" key="1">
    <source>
        <dbReference type="SAM" id="SignalP"/>
    </source>
</evidence>
<feature type="chain" id="PRO_5042469017" evidence="1">
    <location>
        <begin position="25"/>
        <end position="132"/>
    </location>
</feature>
<dbReference type="RefSeq" id="XP_011499199.1">
    <property type="nucleotide sequence ID" value="XM_011500897.1"/>
</dbReference>
<protein>
    <submittedName>
        <fullName evidence="3">Astakine-like</fullName>
    </submittedName>
</protein>
<dbReference type="AlphaFoldDB" id="A0AAJ7DWQ0"/>
<feature type="signal peptide" evidence="1">
    <location>
        <begin position="1"/>
        <end position="24"/>
    </location>
</feature>
<sequence length="132" mass="14703">MSRLLLSLLLLFHITAILIRDVRAGHPSWIHCTSNLHCAPGYCCRMGFQRYSIPSCEPVLKDGEPCKPGEPFITNGTRGYPDGTTIELEDVYVMFCPCAIGLACDREAFVCRDASEMKDFNHLSGKSDKTDD</sequence>
<dbReference type="GeneID" id="105363251"/>
<evidence type="ECO:0000313" key="3">
    <source>
        <dbReference type="RefSeq" id="XP_011499199.1"/>
    </source>
</evidence>
<keyword evidence="2" id="KW-1185">Reference proteome</keyword>
<organism evidence="2 3">
    <name type="scientific">Ceratosolen solmsi marchali</name>
    <dbReference type="NCBI Taxonomy" id="326594"/>
    <lineage>
        <taxon>Eukaryota</taxon>
        <taxon>Metazoa</taxon>
        <taxon>Ecdysozoa</taxon>
        <taxon>Arthropoda</taxon>
        <taxon>Hexapoda</taxon>
        <taxon>Insecta</taxon>
        <taxon>Pterygota</taxon>
        <taxon>Neoptera</taxon>
        <taxon>Endopterygota</taxon>
        <taxon>Hymenoptera</taxon>
        <taxon>Apocrita</taxon>
        <taxon>Proctotrupomorpha</taxon>
        <taxon>Chalcidoidea</taxon>
        <taxon>Agaonidae</taxon>
        <taxon>Agaoninae</taxon>
        <taxon>Ceratosolen</taxon>
    </lineage>
</organism>
<reference evidence="3" key="1">
    <citation type="submission" date="2025-08" db="UniProtKB">
        <authorList>
            <consortium name="RefSeq"/>
        </authorList>
    </citation>
    <scope>IDENTIFICATION</scope>
</reference>
<dbReference type="KEGG" id="csol:105363251"/>
<dbReference type="Proteomes" id="UP000695007">
    <property type="component" value="Unplaced"/>
</dbReference>
<dbReference type="Gene3D" id="2.10.80.10">
    <property type="entry name" value="Lipase, subunit A"/>
    <property type="match status" value="1"/>
</dbReference>
<proteinExistence type="predicted"/>
<gene>
    <name evidence="3" type="primary">LOC105363251</name>
</gene>
<keyword evidence="1" id="KW-0732">Signal</keyword>
<name>A0AAJ7DWQ0_9HYME</name>
<evidence type="ECO:0000313" key="2">
    <source>
        <dbReference type="Proteomes" id="UP000695007"/>
    </source>
</evidence>
<accession>A0AAJ7DWQ0</accession>